<protein>
    <submittedName>
        <fullName evidence="8">Peptide transporter</fullName>
    </submittedName>
</protein>
<organism evidence="8 9">
    <name type="scientific">Piscirickettsia litoralis</name>
    <dbReference type="NCBI Taxonomy" id="1891921"/>
    <lineage>
        <taxon>Bacteria</taxon>
        <taxon>Pseudomonadati</taxon>
        <taxon>Pseudomonadota</taxon>
        <taxon>Gammaproteobacteria</taxon>
        <taxon>Thiotrichales</taxon>
        <taxon>Piscirickettsiaceae</taxon>
        <taxon>Piscirickettsia</taxon>
    </lineage>
</organism>
<dbReference type="RefSeq" id="WP_069311903.1">
    <property type="nucleotide sequence ID" value="NZ_MDTU01000001.1"/>
</dbReference>
<feature type="transmembrane region" description="Helical" evidence="7">
    <location>
        <begin position="101"/>
        <end position="124"/>
    </location>
</feature>
<dbReference type="InterPro" id="IPR050171">
    <property type="entry name" value="MFS_Transporters"/>
</dbReference>
<evidence type="ECO:0000313" key="9">
    <source>
        <dbReference type="Proteomes" id="UP000094329"/>
    </source>
</evidence>
<feature type="transmembrane region" description="Helical" evidence="7">
    <location>
        <begin position="376"/>
        <end position="397"/>
    </location>
</feature>
<dbReference type="SUPFAM" id="SSF103473">
    <property type="entry name" value="MFS general substrate transporter"/>
    <property type="match status" value="2"/>
</dbReference>
<feature type="transmembrane region" description="Helical" evidence="7">
    <location>
        <begin position="409"/>
        <end position="432"/>
    </location>
</feature>
<dbReference type="EMBL" id="MDTU01000001">
    <property type="protein sequence ID" value="ODN42104.1"/>
    <property type="molecule type" value="Genomic_DNA"/>
</dbReference>
<dbReference type="PANTHER" id="PTHR23517:SF15">
    <property type="entry name" value="PROTON-DEPENDENT OLIGOPEPTIDE FAMILY TRANSPORT PROTEIN"/>
    <property type="match status" value="1"/>
</dbReference>
<feature type="transmembrane region" description="Helical" evidence="7">
    <location>
        <begin position="306"/>
        <end position="326"/>
    </location>
</feature>
<feature type="transmembrane region" description="Helical" evidence="7">
    <location>
        <begin position="208"/>
        <end position="226"/>
    </location>
</feature>
<feature type="transmembrane region" description="Helical" evidence="7">
    <location>
        <begin position="12"/>
        <end position="35"/>
    </location>
</feature>
<sequence>MLNYKELPKGVLNINLIQIFSTVGYAVLMGLLNFYLSNFAGMSRPEANTLTASFFAINFLFHFLGGTVGGRYLTFRALFCISLFLQFIGLCLIAIQSHTIILIGMAMFITGSGLNVSCINMMLTQLFSQEDKRRRIAFAVNYSFMNMGFVLSFVVAGYLQGHNMYSQAFIFAAVCLVIAMAIHLKSWKYFNDKGTYFATTFYKSTKRLYIAPVIIFICLCFAYYLMHNPVLGSRLIYLLFAILLFSMIIFALKQDNEYRTKIFAYLILSSASMIFACVQGLQSTALENFVEFNTSKSLFGIPMEPATVNMFESLGVILFGFVLATMMRKRQAANRPYLPGFLVTRGLGLYIIAFLMVPLGIYLAGDTHMVNVVFPILLLLIVSAGEIHVNAVNYAMAGEMMKPQHQGLFTGYLFMNVAFGINLAGPISNFAISHSLETGKITAAASNPMYMQVFLVMAAVALVITIIFFFLMNMLNRMLNAQKLEPVLESELE</sequence>
<feature type="transmembrane region" description="Helical" evidence="7">
    <location>
        <begin position="165"/>
        <end position="187"/>
    </location>
</feature>
<keyword evidence="4 7" id="KW-0812">Transmembrane</keyword>
<keyword evidence="5 7" id="KW-1133">Transmembrane helix</keyword>
<evidence type="ECO:0000313" key="8">
    <source>
        <dbReference type="EMBL" id="ODN42104.1"/>
    </source>
</evidence>
<feature type="transmembrane region" description="Helical" evidence="7">
    <location>
        <begin position="232"/>
        <end position="252"/>
    </location>
</feature>
<keyword evidence="2" id="KW-0813">Transport</keyword>
<dbReference type="Pfam" id="PF00854">
    <property type="entry name" value="PTR2"/>
    <property type="match status" value="1"/>
</dbReference>
<feature type="transmembrane region" description="Helical" evidence="7">
    <location>
        <begin position="136"/>
        <end position="159"/>
    </location>
</feature>
<feature type="transmembrane region" description="Helical" evidence="7">
    <location>
        <begin position="452"/>
        <end position="475"/>
    </location>
</feature>
<proteinExistence type="predicted"/>
<comment type="caution">
    <text evidence="8">The sequence shown here is derived from an EMBL/GenBank/DDBJ whole genome shotgun (WGS) entry which is preliminary data.</text>
</comment>
<evidence type="ECO:0000256" key="3">
    <source>
        <dbReference type="ARBA" id="ARBA00022475"/>
    </source>
</evidence>
<feature type="transmembrane region" description="Helical" evidence="7">
    <location>
        <begin position="347"/>
        <end position="364"/>
    </location>
</feature>
<evidence type="ECO:0000256" key="1">
    <source>
        <dbReference type="ARBA" id="ARBA00004651"/>
    </source>
</evidence>
<evidence type="ECO:0000256" key="6">
    <source>
        <dbReference type="ARBA" id="ARBA00023136"/>
    </source>
</evidence>
<keyword evidence="6 7" id="KW-0472">Membrane</keyword>
<evidence type="ECO:0000256" key="4">
    <source>
        <dbReference type="ARBA" id="ARBA00022692"/>
    </source>
</evidence>
<evidence type="ECO:0000256" key="2">
    <source>
        <dbReference type="ARBA" id="ARBA00022448"/>
    </source>
</evidence>
<dbReference type="Gene3D" id="1.20.1250.20">
    <property type="entry name" value="MFS general substrate transporter like domains"/>
    <property type="match status" value="1"/>
</dbReference>
<dbReference type="InterPro" id="IPR036259">
    <property type="entry name" value="MFS_trans_sf"/>
</dbReference>
<keyword evidence="3" id="KW-1003">Cell membrane</keyword>
<feature type="transmembrane region" description="Helical" evidence="7">
    <location>
        <begin position="47"/>
        <end position="65"/>
    </location>
</feature>
<feature type="transmembrane region" description="Helical" evidence="7">
    <location>
        <begin position="77"/>
        <end position="95"/>
    </location>
</feature>
<feature type="transmembrane region" description="Helical" evidence="7">
    <location>
        <begin position="264"/>
        <end position="286"/>
    </location>
</feature>
<dbReference type="PANTHER" id="PTHR23517">
    <property type="entry name" value="RESISTANCE PROTEIN MDTM, PUTATIVE-RELATED-RELATED"/>
    <property type="match status" value="1"/>
</dbReference>
<accession>A0ABX3A7M9</accession>
<comment type="subcellular location">
    <subcellularLocation>
        <location evidence="1">Cell membrane</location>
        <topology evidence="1">Multi-pass membrane protein</topology>
    </subcellularLocation>
</comment>
<keyword evidence="9" id="KW-1185">Reference proteome</keyword>
<name>A0ABX3A7M9_9GAMM</name>
<reference evidence="8 9" key="1">
    <citation type="submission" date="2016-08" db="EMBL/GenBank/DDBJ databases">
        <title>Draft genome sequence of Candidatus Piscirickettsia litoralis, from seawater.</title>
        <authorList>
            <person name="Wan X."/>
            <person name="Lee A.J."/>
            <person name="Hou S."/>
            <person name="Donachie S.P."/>
        </authorList>
    </citation>
    <scope>NUCLEOTIDE SEQUENCE [LARGE SCALE GENOMIC DNA]</scope>
    <source>
        <strain evidence="8 9">Y2</strain>
    </source>
</reference>
<evidence type="ECO:0000256" key="7">
    <source>
        <dbReference type="SAM" id="Phobius"/>
    </source>
</evidence>
<dbReference type="Proteomes" id="UP000094329">
    <property type="component" value="Unassembled WGS sequence"/>
</dbReference>
<evidence type="ECO:0000256" key="5">
    <source>
        <dbReference type="ARBA" id="ARBA00022989"/>
    </source>
</evidence>
<gene>
    <name evidence="8" type="ORF">BGC07_02995</name>
</gene>
<dbReference type="InterPro" id="IPR000109">
    <property type="entry name" value="POT_fam"/>
</dbReference>